<evidence type="ECO:0000313" key="2">
    <source>
        <dbReference type="Proteomes" id="UP001212997"/>
    </source>
</evidence>
<reference evidence="1" key="1">
    <citation type="submission" date="2022-07" db="EMBL/GenBank/DDBJ databases">
        <title>Genome Sequence of Physisporinus lineatus.</title>
        <authorList>
            <person name="Buettner E."/>
        </authorList>
    </citation>
    <scope>NUCLEOTIDE SEQUENCE</scope>
    <source>
        <strain evidence="1">VT162</strain>
    </source>
</reference>
<dbReference type="EMBL" id="JANAWD010000858">
    <property type="protein sequence ID" value="KAJ3475430.1"/>
    <property type="molecule type" value="Genomic_DNA"/>
</dbReference>
<accession>A0AAD5USN0</accession>
<evidence type="ECO:0000313" key="1">
    <source>
        <dbReference type="EMBL" id="KAJ3475430.1"/>
    </source>
</evidence>
<dbReference type="Proteomes" id="UP001212997">
    <property type="component" value="Unassembled WGS sequence"/>
</dbReference>
<proteinExistence type="predicted"/>
<evidence type="ECO:0008006" key="3">
    <source>
        <dbReference type="Google" id="ProtNLM"/>
    </source>
</evidence>
<dbReference type="Gene3D" id="3.30.460.40">
    <property type="match status" value="1"/>
</dbReference>
<sequence>MPPKTSLLDLHDEHIIRILSQLDMKTLAFIRQSCYILHWYGLLVLDMRYDSLLRPYVSSPGDFRRLLDKHNAFIGGSTALEFFLGGIDWKPNDLDIFVRADTVVAFFNYFRGQGYNRVAPWEDNLLSARRVPCTEASLRLVKGCRSVDIIITSLDSPLDPIMHTWATVVMNALSGSRAVCSYPHETINHEALVTRPKSVALQWTSISNEQEKYESRNFRIVDHRGHPDMPASCRHVADNRCLVVYFHGLARTTMNFWGYRQRWLRDATHHTSTIMWYEHKN</sequence>
<keyword evidence="2" id="KW-1185">Reference proteome</keyword>
<gene>
    <name evidence="1" type="ORF">NLI96_g11844</name>
</gene>
<name>A0AAD5USN0_9APHY</name>
<organism evidence="1 2">
    <name type="scientific">Meripilus lineatus</name>
    <dbReference type="NCBI Taxonomy" id="2056292"/>
    <lineage>
        <taxon>Eukaryota</taxon>
        <taxon>Fungi</taxon>
        <taxon>Dikarya</taxon>
        <taxon>Basidiomycota</taxon>
        <taxon>Agaricomycotina</taxon>
        <taxon>Agaricomycetes</taxon>
        <taxon>Polyporales</taxon>
        <taxon>Meripilaceae</taxon>
        <taxon>Meripilus</taxon>
    </lineage>
</organism>
<dbReference type="AlphaFoldDB" id="A0AAD5USN0"/>
<protein>
    <recommendedName>
        <fullName evidence="3">F-box domain-containing protein</fullName>
    </recommendedName>
</protein>
<comment type="caution">
    <text evidence="1">The sequence shown here is derived from an EMBL/GenBank/DDBJ whole genome shotgun (WGS) entry which is preliminary data.</text>
</comment>